<comment type="caution">
    <text evidence="1">The sequence shown here is derived from an EMBL/GenBank/DDBJ whole genome shotgun (WGS) entry which is preliminary data.</text>
</comment>
<keyword evidence="2" id="KW-1185">Reference proteome</keyword>
<name>A0ACC1LG11_9FUNG</name>
<protein>
    <submittedName>
        <fullName evidence="1">Uncharacterized protein</fullName>
    </submittedName>
</protein>
<accession>A0ACC1LG11</accession>
<proteinExistence type="predicted"/>
<sequence>MAVAGAAAGVARYPVVTATLRAQLTGRTEAIAWTWRTAPVGVWYQWPGGHNLLVVQYVVHVALPEPKTTVGIVGNLAFHYLAYGVLYGLTRQAVVARLLTTPPGVADLLRPVRQWVWDRVLLRGPRGAVFCACLRDVGWYFAQGLLGPCFTRLLAEARYRARLLGAGDSPHKRPRRALREPRLYDQAVGTFLTRIVVRAVLYPVDATIVRLMADEAGLTAHGYTGFFDCLRRSSAPLYSGFTRALVADLALGWAAAEAAHALSMLVWRLY</sequence>
<evidence type="ECO:0000313" key="1">
    <source>
        <dbReference type="EMBL" id="KAJ2807722.1"/>
    </source>
</evidence>
<organism evidence="1 2">
    <name type="scientific">Coemansia helicoidea</name>
    <dbReference type="NCBI Taxonomy" id="1286919"/>
    <lineage>
        <taxon>Eukaryota</taxon>
        <taxon>Fungi</taxon>
        <taxon>Fungi incertae sedis</taxon>
        <taxon>Zoopagomycota</taxon>
        <taxon>Kickxellomycotina</taxon>
        <taxon>Kickxellomycetes</taxon>
        <taxon>Kickxellales</taxon>
        <taxon>Kickxellaceae</taxon>
        <taxon>Coemansia</taxon>
    </lineage>
</organism>
<reference evidence="1" key="1">
    <citation type="submission" date="2022-07" db="EMBL/GenBank/DDBJ databases">
        <title>Phylogenomic reconstructions and comparative analyses of Kickxellomycotina fungi.</title>
        <authorList>
            <person name="Reynolds N.K."/>
            <person name="Stajich J.E."/>
            <person name="Barry K."/>
            <person name="Grigoriev I.V."/>
            <person name="Crous P."/>
            <person name="Smith M.E."/>
        </authorList>
    </citation>
    <scope>NUCLEOTIDE SEQUENCE</scope>
    <source>
        <strain evidence="1">BCRC 34780</strain>
    </source>
</reference>
<gene>
    <name evidence="1" type="ORF">H4R21_000370</name>
</gene>
<dbReference type="EMBL" id="JANBUN010000038">
    <property type="protein sequence ID" value="KAJ2807722.1"/>
    <property type="molecule type" value="Genomic_DNA"/>
</dbReference>
<dbReference type="Proteomes" id="UP001140087">
    <property type="component" value="Unassembled WGS sequence"/>
</dbReference>
<evidence type="ECO:0000313" key="2">
    <source>
        <dbReference type="Proteomes" id="UP001140087"/>
    </source>
</evidence>